<dbReference type="Pfam" id="PF00877">
    <property type="entry name" value="NLPC_P60"/>
    <property type="match status" value="1"/>
</dbReference>
<evidence type="ECO:0000313" key="8">
    <source>
        <dbReference type="Proteomes" id="UP000823771"/>
    </source>
</evidence>
<proteinExistence type="inferred from homology"/>
<evidence type="ECO:0000256" key="5">
    <source>
        <dbReference type="SAM" id="SignalP"/>
    </source>
</evidence>
<dbReference type="Gene3D" id="3.90.1720.10">
    <property type="entry name" value="endopeptidase domain like (from Nostoc punctiforme)"/>
    <property type="match status" value="1"/>
</dbReference>
<dbReference type="GO" id="GO:0006508">
    <property type="term" value="P:proteolysis"/>
    <property type="evidence" value="ECO:0007669"/>
    <property type="project" value="UniProtKB-KW"/>
</dbReference>
<accession>A0A9D9IUD2</accession>
<keyword evidence="2" id="KW-0645">Protease</keyword>
<protein>
    <submittedName>
        <fullName evidence="7">C40 family peptidase</fullName>
    </submittedName>
</protein>
<evidence type="ECO:0000259" key="6">
    <source>
        <dbReference type="PROSITE" id="PS51935"/>
    </source>
</evidence>
<gene>
    <name evidence="7" type="ORF">IAB80_02075</name>
</gene>
<dbReference type="Gene3D" id="2.30.30.40">
    <property type="entry name" value="SH3 Domains"/>
    <property type="match status" value="2"/>
</dbReference>
<dbReference type="InterPro" id="IPR000064">
    <property type="entry name" value="NLP_P60_dom"/>
</dbReference>
<name>A0A9D9IUD2_9BACT</name>
<dbReference type="AlphaFoldDB" id="A0A9D9IUD2"/>
<dbReference type="InterPro" id="IPR051202">
    <property type="entry name" value="Peptidase_C40"/>
</dbReference>
<dbReference type="EMBL" id="JADILZ010000021">
    <property type="protein sequence ID" value="MBO8477673.1"/>
    <property type="molecule type" value="Genomic_DNA"/>
</dbReference>
<comment type="similarity">
    <text evidence="1">Belongs to the peptidase C40 family.</text>
</comment>
<evidence type="ECO:0000256" key="1">
    <source>
        <dbReference type="ARBA" id="ARBA00007074"/>
    </source>
</evidence>
<dbReference type="Proteomes" id="UP000823771">
    <property type="component" value="Unassembled WGS sequence"/>
</dbReference>
<evidence type="ECO:0000256" key="2">
    <source>
        <dbReference type="ARBA" id="ARBA00022670"/>
    </source>
</evidence>
<feature type="domain" description="NlpC/P60" evidence="6">
    <location>
        <begin position="193"/>
        <end position="333"/>
    </location>
</feature>
<dbReference type="PANTHER" id="PTHR47053">
    <property type="entry name" value="MUREIN DD-ENDOPEPTIDASE MEPH-RELATED"/>
    <property type="match status" value="1"/>
</dbReference>
<feature type="signal peptide" evidence="5">
    <location>
        <begin position="1"/>
        <end position="22"/>
    </location>
</feature>
<feature type="chain" id="PRO_5038364280" evidence="5">
    <location>
        <begin position="23"/>
        <end position="360"/>
    </location>
</feature>
<dbReference type="GO" id="GO:0008234">
    <property type="term" value="F:cysteine-type peptidase activity"/>
    <property type="evidence" value="ECO:0007669"/>
    <property type="project" value="UniProtKB-KW"/>
</dbReference>
<comment type="caution">
    <text evidence="7">The sequence shown here is derived from an EMBL/GenBank/DDBJ whole genome shotgun (WGS) entry which is preliminary data.</text>
</comment>
<evidence type="ECO:0000256" key="3">
    <source>
        <dbReference type="ARBA" id="ARBA00022801"/>
    </source>
</evidence>
<dbReference type="SUPFAM" id="SSF54001">
    <property type="entry name" value="Cysteine proteinases"/>
    <property type="match status" value="1"/>
</dbReference>
<dbReference type="PANTHER" id="PTHR47053:SF1">
    <property type="entry name" value="MUREIN DD-ENDOPEPTIDASE MEPH-RELATED"/>
    <property type="match status" value="1"/>
</dbReference>
<keyword evidence="5" id="KW-0732">Signal</keyword>
<dbReference type="InterPro" id="IPR038765">
    <property type="entry name" value="Papain-like_cys_pep_sf"/>
</dbReference>
<evidence type="ECO:0000313" key="7">
    <source>
        <dbReference type="EMBL" id="MBO8477673.1"/>
    </source>
</evidence>
<evidence type="ECO:0000256" key="4">
    <source>
        <dbReference type="ARBA" id="ARBA00022807"/>
    </source>
</evidence>
<dbReference type="PROSITE" id="PS51935">
    <property type="entry name" value="NLPC_P60"/>
    <property type="match status" value="1"/>
</dbReference>
<reference evidence="7" key="2">
    <citation type="journal article" date="2021" name="PeerJ">
        <title>Extensive microbial diversity within the chicken gut microbiome revealed by metagenomics and culture.</title>
        <authorList>
            <person name="Gilroy R."/>
            <person name="Ravi A."/>
            <person name="Getino M."/>
            <person name="Pursley I."/>
            <person name="Horton D.L."/>
            <person name="Alikhan N.F."/>
            <person name="Baker D."/>
            <person name="Gharbi K."/>
            <person name="Hall N."/>
            <person name="Watson M."/>
            <person name="Adriaenssens E.M."/>
            <person name="Foster-Nyarko E."/>
            <person name="Jarju S."/>
            <person name="Secka A."/>
            <person name="Antonio M."/>
            <person name="Oren A."/>
            <person name="Chaudhuri R.R."/>
            <person name="La Ragione R."/>
            <person name="Hildebrand F."/>
            <person name="Pallen M.J."/>
        </authorList>
    </citation>
    <scope>NUCLEOTIDE SEQUENCE</scope>
    <source>
        <strain evidence="7">2478</strain>
    </source>
</reference>
<reference evidence="7" key="1">
    <citation type="submission" date="2020-10" db="EMBL/GenBank/DDBJ databases">
        <authorList>
            <person name="Gilroy R."/>
        </authorList>
    </citation>
    <scope>NUCLEOTIDE SEQUENCE</scope>
    <source>
        <strain evidence="7">2478</strain>
    </source>
</reference>
<organism evidence="7 8">
    <name type="scientific">Candidatus Cryptobacteroides excrementipullorum</name>
    <dbReference type="NCBI Taxonomy" id="2840761"/>
    <lineage>
        <taxon>Bacteria</taxon>
        <taxon>Pseudomonadati</taxon>
        <taxon>Bacteroidota</taxon>
        <taxon>Bacteroidia</taxon>
        <taxon>Bacteroidales</taxon>
        <taxon>Candidatus Cryptobacteroides</taxon>
    </lineage>
</organism>
<keyword evidence="4" id="KW-0788">Thiol protease</keyword>
<keyword evidence="3" id="KW-0378">Hydrolase</keyword>
<sequence length="360" mass="39912">MKYRILLTVISLSLLLPQDADAQEAHGGTEADQRYGVTEFSVNFMREKPDFPEELGNQLLMGTPVKITGREGYWLRVVSPEPYQAWCVEKGIVEMDREEARRYVSARKYIVTTEYSHVFTEADEDSERISDLVAGDLLRIAFKEGGGMASDTARKCIPARKKGFVKVLMPSGTEGYVRRRDVEEFGKWAATREATPGNIVRTAMMFLGIPYQWGGTSVKGMDCSGFTRMVWFMNGVLLPRNASQQAMSGEKIPYPGKSGVEIQEGTIRSYVAALEPGDLLFFGNGQKATHVGIYIGGGQFIHASQKVRISSLIPGEAGFYEHSSRLMWACRVIGQEDKGTGVTSMLKSPAYFPGEETGHE</sequence>